<dbReference type="Pfam" id="PF01618">
    <property type="entry name" value="MotA_ExbB"/>
    <property type="match status" value="1"/>
</dbReference>
<evidence type="ECO:0000256" key="1">
    <source>
        <dbReference type="ARBA" id="ARBA00004651"/>
    </source>
</evidence>
<feature type="transmembrane region" description="Helical" evidence="7">
    <location>
        <begin position="17"/>
        <end position="41"/>
    </location>
</feature>
<gene>
    <name evidence="9" type="ORF">P4826_07620</name>
</gene>
<keyword evidence="4 7" id="KW-1133">Transmembrane helix</keyword>
<evidence type="ECO:0000256" key="4">
    <source>
        <dbReference type="ARBA" id="ARBA00022989"/>
    </source>
</evidence>
<dbReference type="Proteomes" id="UP001303211">
    <property type="component" value="Chromosome"/>
</dbReference>
<dbReference type="RefSeq" id="WP_317703249.1">
    <property type="nucleotide sequence ID" value="NZ_CP136921.1"/>
</dbReference>
<organism evidence="9 10">
    <name type="scientific">Diaphorobacter limosus</name>
    <dbReference type="NCBI Taxonomy" id="3036128"/>
    <lineage>
        <taxon>Bacteria</taxon>
        <taxon>Pseudomonadati</taxon>
        <taxon>Pseudomonadota</taxon>
        <taxon>Betaproteobacteria</taxon>
        <taxon>Burkholderiales</taxon>
        <taxon>Comamonadaceae</taxon>
        <taxon>Diaphorobacter</taxon>
    </lineage>
</organism>
<feature type="transmembrane region" description="Helical" evidence="7">
    <location>
        <begin position="88"/>
        <end position="108"/>
    </location>
</feature>
<keyword evidence="5 7" id="KW-0472">Membrane</keyword>
<feature type="transmembrane region" description="Helical" evidence="7">
    <location>
        <begin position="120"/>
        <end position="141"/>
    </location>
</feature>
<comment type="similarity">
    <text evidence="6">Belongs to the exbB/tolQ family.</text>
</comment>
<proteinExistence type="inferred from homology"/>
<protein>
    <submittedName>
        <fullName evidence="9">MotA/TolQ/ExbB proton channel family protein</fullName>
    </submittedName>
</protein>
<evidence type="ECO:0000313" key="9">
    <source>
        <dbReference type="EMBL" id="WOO33918.1"/>
    </source>
</evidence>
<accession>A0ABZ0JAC9</accession>
<evidence type="ECO:0000259" key="8">
    <source>
        <dbReference type="Pfam" id="PF01618"/>
    </source>
</evidence>
<evidence type="ECO:0000256" key="2">
    <source>
        <dbReference type="ARBA" id="ARBA00022475"/>
    </source>
</evidence>
<name>A0ABZ0JAC9_9BURK</name>
<evidence type="ECO:0000256" key="5">
    <source>
        <dbReference type="ARBA" id="ARBA00023136"/>
    </source>
</evidence>
<keyword evidence="6" id="KW-0653">Protein transport</keyword>
<evidence type="ECO:0000256" key="3">
    <source>
        <dbReference type="ARBA" id="ARBA00022692"/>
    </source>
</evidence>
<reference evidence="9 10" key="1">
    <citation type="submission" date="2023-03" db="EMBL/GenBank/DDBJ databases">
        <title>Diaphorobacter basophil sp. nov., isolated from a sewage-treatment plant.</title>
        <authorList>
            <person name="Yang K."/>
        </authorList>
    </citation>
    <scope>NUCLEOTIDE SEQUENCE [LARGE SCALE GENOMIC DNA]</scope>
    <source>
        <strain evidence="9 10">Y-1</strain>
    </source>
</reference>
<sequence length="178" mass="19367">MTANPIELAMYSASQLFLTPVLILIGLLFVHAFYALGAFIWQAWQRHNGQAGGFELAAALSRNPQMTLTELEALATKRMEFARIATRIAPMLGLVATMIPMGPALMALSDGQMADVSRNLTVAFSAVILALMAASISYTVVNVRRRWYAVDLAAIEHDAPQPQRDHDPVAVMALEGAR</sequence>
<evidence type="ECO:0000256" key="7">
    <source>
        <dbReference type="SAM" id="Phobius"/>
    </source>
</evidence>
<evidence type="ECO:0000256" key="6">
    <source>
        <dbReference type="RuleBase" id="RU004057"/>
    </source>
</evidence>
<keyword evidence="10" id="KW-1185">Reference proteome</keyword>
<comment type="subcellular location">
    <subcellularLocation>
        <location evidence="1">Cell membrane</location>
        <topology evidence="1">Multi-pass membrane protein</topology>
    </subcellularLocation>
    <subcellularLocation>
        <location evidence="6">Membrane</location>
        <topology evidence="6">Multi-pass membrane protein</topology>
    </subcellularLocation>
</comment>
<dbReference type="InterPro" id="IPR002898">
    <property type="entry name" value="MotA_ExbB_proton_chnl"/>
</dbReference>
<feature type="domain" description="MotA/TolQ/ExbB proton channel" evidence="8">
    <location>
        <begin position="65"/>
        <end position="150"/>
    </location>
</feature>
<keyword evidence="3 7" id="KW-0812">Transmembrane</keyword>
<dbReference type="EMBL" id="CP136921">
    <property type="protein sequence ID" value="WOO33918.1"/>
    <property type="molecule type" value="Genomic_DNA"/>
</dbReference>
<keyword evidence="2" id="KW-1003">Cell membrane</keyword>
<evidence type="ECO:0000313" key="10">
    <source>
        <dbReference type="Proteomes" id="UP001303211"/>
    </source>
</evidence>
<keyword evidence="6" id="KW-0813">Transport</keyword>